<protein>
    <submittedName>
        <fullName evidence="1">Uncharacterized protein</fullName>
    </submittedName>
</protein>
<proteinExistence type="predicted"/>
<evidence type="ECO:0000313" key="1">
    <source>
        <dbReference type="EMBL" id="GIY75509.1"/>
    </source>
</evidence>
<dbReference type="EMBL" id="BPLR01015352">
    <property type="protein sequence ID" value="GIY75509.1"/>
    <property type="molecule type" value="Genomic_DNA"/>
</dbReference>
<reference evidence="1 2" key="1">
    <citation type="submission" date="2021-06" db="EMBL/GenBank/DDBJ databases">
        <title>Caerostris extrusa draft genome.</title>
        <authorList>
            <person name="Kono N."/>
            <person name="Arakawa K."/>
        </authorList>
    </citation>
    <scope>NUCLEOTIDE SEQUENCE [LARGE SCALE GENOMIC DNA]</scope>
</reference>
<sequence length="134" mass="15176">MLFASAYECEKLDHFVMRNHSGKSTFIVDAITTWGDNLQGLSSIWKIGKYSNLAYKFIIAKKRLEMELIRQQAGVDAKTLPPCSEDEAFHSNSLERSTQHWGRSLVLLWIVSTAHSISIQEDVGDSAKQSLQHH</sequence>
<accession>A0AAV4W0S1</accession>
<organism evidence="1 2">
    <name type="scientific">Caerostris extrusa</name>
    <name type="common">Bark spider</name>
    <name type="synonym">Caerostris bankana</name>
    <dbReference type="NCBI Taxonomy" id="172846"/>
    <lineage>
        <taxon>Eukaryota</taxon>
        <taxon>Metazoa</taxon>
        <taxon>Ecdysozoa</taxon>
        <taxon>Arthropoda</taxon>
        <taxon>Chelicerata</taxon>
        <taxon>Arachnida</taxon>
        <taxon>Araneae</taxon>
        <taxon>Araneomorphae</taxon>
        <taxon>Entelegynae</taxon>
        <taxon>Araneoidea</taxon>
        <taxon>Araneidae</taxon>
        <taxon>Caerostris</taxon>
    </lineage>
</organism>
<comment type="caution">
    <text evidence="1">The sequence shown here is derived from an EMBL/GenBank/DDBJ whole genome shotgun (WGS) entry which is preliminary data.</text>
</comment>
<keyword evidence="2" id="KW-1185">Reference proteome</keyword>
<evidence type="ECO:0000313" key="2">
    <source>
        <dbReference type="Proteomes" id="UP001054945"/>
    </source>
</evidence>
<dbReference type="AlphaFoldDB" id="A0AAV4W0S1"/>
<dbReference type="Proteomes" id="UP001054945">
    <property type="component" value="Unassembled WGS sequence"/>
</dbReference>
<name>A0AAV4W0S1_CAEEX</name>
<gene>
    <name evidence="1" type="ORF">CEXT_318571</name>
</gene>